<organism evidence="2 3">
    <name type="scientific">Janthinobacterium fluminis</name>
    <dbReference type="NCBI Taxonomy" id="2987524"/>
    <lineage>
        <taxon>Bacteria</taxon>
        <taxon>Pseudomonadati</taxon>
        <taxon>Pseudomonadota</taxon>
        <taxon>Betaproteobacteria</taxon>
        <taxon>Burkholderiales</taxon>
        <taxon>Oxalobacteraceae</taxon>
        <taxon>Janthinobacterium</taxon>
    </lineage>
</organism>
<evidence type="ECO:0000313" key="2">
    <source>
        <dbReference type="EMBL" id="MDC8758497.1"/>
    </source>
</evidence>
<dbReference type="InterPro" id="IPR006311">
    <property type="entry name" value="TAT_signal"/>
</dbReference>
<dbReference type="EC" id="3.5.1.4" evidence="2"/>
<dbReference type="InterPro" id="IPR036928">
    <property type="entry name" value="AS_sf"/>
</dbReference>
<dbReference type="GO" id="GO:0004040">
    <property type="term" value="F:amidase activity"/>
    <property type="evidence" value="ECO:0007669"/>
    <property type="project" value="UniProtKB-EC"/>
</dbReference>
<feature type="domain" description="Amidase" evidence="1">
    <location>
        <begin position="58"/>
        <end position="506"/>
    </location>
</feature>
<dbReference type="Pfam" id="PF01425">
    <property type="entry name" value="Amidase"/>
    <property type="match status" value="1"/>
</dbReference>
<sequence>MDRRDFVGMGLAVGAVASVAPARSAPANAAFKPGGALDAGVLQQQELMAAGKLSSHALTSQYLARINSIDKSGPRINSIIELNPEALKIAREMDRERAAKKLRGPLHGIPVLLKDNIATADRMSTSAGSLALVGVRAARDAHVVAQLRAAGAVILGKTNLSEWANMRSTHSVSGWSGRGGLTRNPYALDRNCSGSSSGSGAAIAASLATLAVGSETDGSIVSPASICGLVGIKPTLGLVSRGGIIPIAHSQDTAGPMARSVTDAALMLAAMVGVDPADAATLDGAGKAGDYAKALDKGGLRGMRIGVARDFFGSNDELDAVIERALKALAAQGAVLVDPVQVPNVAKYGDSETEVLLYEFKANLAAYLKDYAPDAPVADMAALIAFNEKHAATELRYFGQEYLLRAEAKGGLDSQEYLDALANNRRYAREEGIDQVLREHRLDALVAPTGGPAWLTDFINGDHYGGSFSTPAAVAGYPHITVPAGFVHGLPVGLSFVGAAYSEAALIGMAYAFEQATLHRRAPQFPASVSLAVK</sequence>
<reference evidence="2 3" key="1">
    <citation type="submission" date="2022-10" db="EMBL/GenBank/DDBJ databases">
        <title>Janthinobacterium sp. hw3 Genome sequencing.</title>
        <authorList>
            <person name="Park S."/>
        </authorList>
    </citation>
    <scope>NUCLEOTIDE SEQUENCE [LARGE SCALE GENOMIC DNA]</scope>
    <source>
        <strain evidence="3">hw3</strain>
    </source>
</reference>
<dbReference type="SUPFAM" id="SSF75304">
    <property type="entry name" value="Amidase signature (AS) enzymes"/>
    <property type="match status" value="1"/>
</dbReference>
<dbReference type="Proteomes" id="UP001221208">
    <property type="component" value="Unassembled WGS sequence"/>
</dbReference>
<dbReference type="InterPro" id="IPR023631">
    <property type="entry name" value="Amidase_dom"/>
</dbReference>
<dbReference type="EMBL" id="JAQQXR010000004">
    <property type="protein sequence ID" value="MDC8758497.1"/>
    <property type="molecule type" value="Genomic_DNA"/>
</dbReference>
<keyword evidence="3" id="KW-1185">Reference proteome</keyword>
<accession>A0ABT5K0K2</accession>
<evidence type="ECO:0000313" key="3">
    <source>
        <dbReference type="Proteomes" id="UP001221208"/>
    </source>
</evidence>
<name>A0ABT5K0K2_9BURK</name>
<gene>
    <name evidence="2" type="ORF">OIK44_12985</name>
</gene>
<dbReference type="RefSeq" id="WP_273671176.1">
    <property type="nucleotide sequence ID" value="NZ_JAQQXR010000004.1"/>
</dbReference>
<dbReference type="PANTHER" id="PTHR42678:SF34">
    <property type="entry name" value="OS04G0183300 PROTEIN"/>
    <property type="match status" value="1"/>
</dbReference>
<evidence type="ECO:0000259" key="1">
    <source>
        <dbReference type="Pfam" id="PF01425"/>
    </source>
</evidence>
<keyword evidence="2" id="KW-0378">Hydrolase</keyword>
<dbReference type="Gene3D" id="3.90.1300.10">
    <property type="entry name" value="Amidase signature (AS) domain"/>
    <property type="match status" value="1"/>
</dbReference>
<dbReference type="NCBIfam" id="NF005300">
    <property type="entry name" value="PRK06828.1"/>
    <property type="match status" value="1"/>
</dbReference>
<dbReference type="PROSITE" id="PS51318">
    <property type="entry name" value="TAT"/>
    <property type="match status" value="1"/>
</dbReference>
<proteinExistence type="predicted"/>
<dbReference type="PANTHER" id="PTHR42678">
    <property type="entry name" value="AMIDASE"/>
    <property type="match status" value="1"/>
</dbReference>
<comment type="caution">
    <text evidence="2">The sequence shown here is derived from an EMBL/GenBank/DDBJ whole genome shotgun (WGS) entry which is preliminary data.</text>
</comment>
<protein>
    <submittedName>
        <fullName evidence="2">Amidase</fullName>
        <ecNumber evidence="2">3.5.1.4</ecNumber>
    </submittedName>
</protein>
<dbReference type="NCBIfam" id="NF006006">
    <property type="entry name" value="PRK08137.1"/>
    <property type="match status" value="1"/>
</dbReference>